<evidence type="ECO:0000313" key="3">
    <source>
        <dbReference type="Proteomes" id="UP000192980"/>
    </source>
</evidence>
<dbReference type="OrthoDB" id="799824at2"/>
<dbReference type="InterPro" id="IPR027417">
    <property type="entry name" value="P-loop_NTPase"/>
</dbReference>
<name>A0A1X7K4Z5_9SPHI</name>
<organism evidence="2 3">
    <name type="scientific">Sphingobacterium psychroaquaticum</name>
    <dbReference type="NCBI Taxonomy" id="561061"/>
    <lineage>
        <taxon>Bacteria</taxon>
        <taxon>Pseudomonadati</taxon>
        <taxon>Bacteroidota</taxon>
        <taxon>Sphingobacteriia</taxon>
        <taxon>Sphingobacteriales</taxon>
        <taxon>Sphingobacteriaceae</taxon>
        <taxon>Sphingobacterium</taxon>
    </lineage>
</organism>
<protein>
    <recommendedName>
        <fullName evidence="1">ORC1/DEAH AAA+ ATPase domain-containing protein</fullName>
    </recommendedName>
</protein>
<evidence type="ECO:0000313" key="2">
    <source>
        <dbReference type="EMBL" id="SMG35807.1"/>
    </source>
</evidence>
<dbReference type="AlphaFoldDB" id="A0A1X7K4Z5"/>
<feature type="domain" description="ORC1/DEAH AAA+ ATPase" evidence="1">
    <location>
        <begin position="105"/>
        <end position="210"/>
    </location>
</feature>
<reference evidence="2 3" key="1">
    <citation type="submission" date="2017-04" db="EMBL/GenBank/DDBJ databases">
        <authorList>
            <person name="Afonso C.L."/>
            <person name="Miller P.J."/>
            <person name="Scott M.A."/>
            <person name="Spackman E."/>
            <person name="Goraichik I."/>
            <person name="Dimitrov K.M."/>
            <person name="Suarez D.L."/>
            <person name="Swayne D.E."/>
        </authorList>
    </citation>
    <scope>NUCLEOTIDE SEQUENCE [LARGE SCALE GENOMIC DNA]</scope>
    <source>
        <strain evidence="2 3">DSM 22418</strain>
    </source>
</reference>
<proteinExistence type="predicted"/>
<dbReference type="Proteomes" id="UP000192980">
    <property type="component" value="Unassembled WGS sequence"/>
</dbReference>
<keyword evidence="3" id="KW-1185">Reference proteome</keyword>
<dbReference type="GO" id="GO:0016887">
    <property type="term" value="F:ATP hydrolysis activity"/>
    <property type="evidence" value="ECO:0007669"/>
    <property type="project" value="InterPro"/>
</dbReference>
<dbReference type="RefSeq" id="WP_085473282.1">
    <property type="nucleotide sequence ID" value="NZ_FXAU01000004.1"/>
</dbReference>
<evidence type="ECO:0000259" key="1">
    <source>
        <dbReference type="Pfam" id="PF13401"/>
    </source>
</evidence>
<dbReference type="STRING" id="561061.SAMN05660862_2551"/>
<gene>
    <name evidence="2" type="ORF">SAMN05660862_2551</name>
</gene>
<dbReference type="Gene3D" id="3.40.50.300">
    <property type="entry name" value="P-loop containing nucleotide triphosphate hydrolases"/>
    <property type="match status" value="1"/>
</dbReference>
<sequence>MNLPKNFKQDVSTALLAVRPNYSGSDAAFAKQWGINGSVFSRIRKGETEGILRDAQWLTIGRQLNISMNQREWKAAKTEVFTIIEEDIDFCQTHGKSKMFVDDCGIGKTFTAKYLARTRKNCFYIDASQCKTRHLFTRALAKAIGVDAAGKLAEVKEDIKYYLKTLPQPIIIIDEAGDLDRPAFLDLKEYWNATENACAWYMMGAEGFREFIRRGMKSKKVGFREIFSRFSERYTSVVPTDLQEKQSFYKQLITDVLKVNAPDNSQLNEIIRKCLTKDEDNRIGGLRRAESLLILHS</sequence>
<dbReference type="InterPro" id="IPR049945">
    <property type="entry name" value="AAA_22"/>
</dbReference>
<dbReference type="Pfam" id="PF13401">
    <property type="entry name" value="AAA_22"/>
    <property type="match status" value="1"/>
</dbReference>
<dbReference type="EMBL" id="FXAU01000004">
    <property type="protein sequence ID" value="SMG35807.1"/>
    <property type="molecule type" value="Genomic_DNA"/>
</dbReference>
<accession>A0A1X7K4Z5</accession>
<dbReference type="SUPFAM" id="SSF52540">
    <property type="entry name" value="P-loop containing nucleoside triphosphate hydrolases"/>
    <property type="match status" value="1"/>
</dbReference>